<organism evidence="1 2">
    <name type="scientific">Novipirellula galeiformis</name>
    <dbReference type="NCBI Taxonomy" id="2528004"/>
    <lineage>
        <taxon>Bacteria</taxon>
        <taxon>Pseudomonadati</taxon>
        <taxon>Planctomycetota</taxon>
        <taxon>Planctomycetia</taxon>
        <taxon>Pirellulales</taxon>
        <taxon>Pirellulaceae</taxon>
        <taxon>Novipirellula</taxon>
    </lineage>
</organism>
<evidence type="ECO:0000313" key="1">
    <source>
        <dbReference type="EMBL" id="TWU22483.1"/>
    </source>
</evidence>
<dbReference type="AlphaFoldDB" id="A0A5C6CCF9"/>
<gene>
    <name evidence="1" type="ORF">Pla52o_35390</name>
</gene>
<evidence type="ECO:0000313" key="2">
    <source>
        <dbReference type="Proteomes" id="UP000316304"/>
    </source>
</evidence>
<protein>
    <submittedName>
        <fullName evidence="1">Uncharacterized protein</fullName>
    </submittedName>
</protein>
<comment type="caution">
    <text evidence="1">The sequence shown here is derived from an EMBL/GenBank/DDBJ whole genome shotgun (WGS) entry which is preliminary data.</text>
</comment>
<sequence>MGDPNATLELLRKKVACKECGEIRVNTPSGSVCPNGHGRIFPPVEERDRERYCKRMNKANKNNGSQ</sequence>
<name>A0A5C6CCF9_9BACT</name>
<dbReference type="EMBL" id="SJPT01000005">
    <property type="protein sequence ID" value="TWU22483.1"/>
    <property type="molecule type" value="Genomic_DNA"/>
</dbReference>
<keyword evidence="2" id="KW-1185">Reference proteome</keyword>
<reference evidence="1 2" key="1">
    <citation type="submission" date="2019-02" db="EMBL/GenBank/DDBJ databases">
        <title>Deep-cultivation of Planctomycetes and their phenomic and genomic characterization uncovers novel biology.</title>
        <authorList>
            <person name="Wiegand S."/>
            <person name="Jogler M."/>
            <person name="Boedeker C."/>
            <person name="Pinto D."/>
            <person name="Vollmers J."/>
            <person name="Rivas-Marin E."/>
            <person name="Kohn T."/>
            <person name="Peeters S.H."/>
            <person name="Heuer A."/>
            <person name="Rast P."/>
            <person name="Oberbeckmann S."/>
            <person name="Bunk B."/>
            <person name="Jeske O."/>
            <person name="Meyerdierks A."/>
            <person name="Storesund J.E."/>
            <person name="Kallscheuer N."/>
            <person name="Luecker S."/>
            <person name="Lage O.M."/>
            <person name="Pohl T."/>
            <person name="Merkel B.J."/>
            <person name="Hornburger P."/>
            <person name="Mueller R.-W."/>
            <person name="Bruemmer F."/>
            <person name="Labrenz M."/>
            <person name="Spormann A.M."/>
            <person name="Op Den Camp H."/>
            <person name="Overmann J."/>
            <person name="Amann R."/>
            <person name="Jetten M.S.M."/>
            <person name="Mascher T."/>
            <person name="Medema M.H."/>
            <person name="Devos D.P."/>
            <person name="Kaster A.-K."/>
            <person name="Ovreas L."/>
            <person name="Rohde M."/>
            <person name="Galperin M.Y."/>
            <person name="Jogler C."/>
        </authorList>
    </citation>
    <scope>NUCLEOTIDE SEQUENCE [LARGE SCALE GENOMIC DNA]</scope>
    <source>
        <strain evidence="1 2">Pla52o</strain>
    </source>
</reference>
<accession>A0A5C6CCF9</accession>
<proteinExistence type="predicted"/>
<dbReference type="Proteomes" id="UP000316304">
    <property type="component" value="Unassembled WGS sequence"/>
</dbReference>